<keyword evidence="1" id="KW-0472">Membrane</keyword>
<sequence length="108" mass="12146">MKYWRRNGADRFDVVRISRGDGKFVLAAVIGHEKADDILQLDYDLRRRLSVNVDECVELCVEKLGWLGTICWYVTVKDPVVRISARLAVISVALGLVGLFLGIISLVK</sequence>
<accession>A0A0M6Y7K3</accession>
<protein>
    <submittedName>
        <fullName evidence="2">Uncharacterized protein</fullName>
    </submittedName>
</protein>
<dbReference type="AlphaFoldDB" id="A0A0M6Y7K3"/>
<keyword evidence="1" id="KW-1133">Transmembrane helix</keyword>
<reference evidence="3" key="1">
    <citation type="submission" date="2015-07" db="EMBL/GenBank/DDBJ databases">
        <authorList>
            <person name="Rodrigo-Torres Lidia"/>
            <person name="Arahal R.David."/>
        </authorList>
    </citation>
    <scope>NUCLEOTIDE SEQUENCE [LARGE SCALE GENOMIC DNA]</scope>
    <source>
        <strain evidence="3">CECT 4801</strain>
    </source>
</reference>
<dbReference type="Proteomes" id="UP000048926">
    <property type="component" value="Unassembled WGS sequence"/>
</dbReference>
<feature type="transmembrane region" description="Helical" evidence="1">
    <location>
        <begin position="87"/>
        <end position="107"/>
    </location>
</feature>
<organism evidence="2 3">
    <name type="scientific">Roseibium aggregatum</name>
    <dbReference type="NCBI Taxonomy" id="187304"/>
    <lineage>
        <taxon>Bacteria</taxon>
        <taxon>Pseudomonadati</taxon>
        <taxon>Pseudomonadota</taxon>
        <taxon>Alphaproteobacteria</taxon>
        <taxon>Hyphomicrobiales</taxon>
        <taxon>Stappiaceae</taxon>
        <taxon>Roseibium</taxon>
    </lineage>
</organism>
<evidence type="ECO:0000313" key="2">
    <source>
        <dbReference type="EMBL" id="CTQ44790.1"/>
    </source>
</evidence>
<keyword evidence="3" id="KW-1185">Reference proteome</keyword>
<evidence type="ECO:0000313" key="3">
    <source>
        <dbReference type="Proteomes" id="UP000048926"/>
    </source>
</evidence>
<dbReference type="OrthoDB" id="7859798at2"/>
<dbReference type="RefSeq" id="WP_145903669.1">
    <property type="nucleotide sequence ID" value="NZ_CXST01000002.1"/>
</dbReference>
<keyword evidence="1" id="KW-0812">Transmembrane</keyword>
<name>A0A0M6Y7K3_9HYPH</name>
<proteinExistence type="predicted"/>
<evidence type="ECO:0000256" key="1">
    <source>
        <dbReference type="SAM" id="Phobius"/>
    </source>
</evidence>
<gene>
    <name evidence="2" type="ORF">LAL4801_03237</name>
</gene>
<dbReference type="EMBL" id="CXST01000002">
    <property type="protein sequence ID" value="CTQ44790.1"/>
    <property type="molecule type" value="Genomic_DNA"/>
</dbReference>